<keyword evidence="8" id="KW-1185">Reference proteome</keyword>
<dbReference type="InterPro" id="IPR029753">
    <property type="entry name" value="D-isomer_DH_CS"/>
</dbReference>
<dbReference type="Gene3D" id="3.40.50.720">
    <property type="entry name" value="NAD(P)-binding Rossmann-like Domain"/>
    <property type="match status" value="2"/>
</dbReference>
<dbReference type="InterPro" id="IPR006139">
    <property type="entry name" value="D-isomer_2_OHA_DH_cat_dom"/>
</dbReference>
<evidence type="ECO:0000256" key="1">
    <source>
        <dbReference type="ARBA" id="ARBA00005854"/>
    </source>
</evidence>
<accession>A0ABT4QFZ5</accession>
<evidence type="ECO:0000256" key="3">
    <source>
        <dbReference type="ARBA" id="ARBA00023027"/>
    </source>
</evidence>
<dbReference type="PANTHER" id="PTHR43761">
    <property type="entry name" value="D-ISOMER SPECIFIC 2-HYDROXYACID DEHYDROGENASE FAMILY PROTEIN (AFU_ORTHOLOGUE AFUA_1G13630)"/>
    <property type="match status" value="1"/>
</dbReference>
<dbReference type="PROSITE" id="PS00671">
    <property type="entry name" value="D_2_HYDROXYACID_DH_3"/>
    <property type="match status" value="1"/>
</dbReference>
<evidence type="ECO:0000259" key="6">
    <source>
        <dbReference type="Pfam" id="PF02826"/>
    </source>
</evidence>
<comment type="similarity">
    <text evidence="1 4">Belongs to the D-isomer specific 2-hydroxyacid dehydrogenase family.</text>
</comment>
<evidence type="ECO:0000259" key="5">
    <source>
        <dbReference type="Pfam" id="PF00389"/>
    </source>
</evidence>
<evidence type="ECO:0000313" key="8">
    <source>
        <dbReference type="Proteomes" id="UP001527882"/>
    </source>
</evidence>
<keyword evidence="2 4" id="KW-0560">Oxidoreductase</keyword>
<dbReference type="Pfam" id="PF00389">
    <property type="entry name" value="2-Hacid_dh"/>
    <property type="match status" value="1"/>
</dbReference>
<dbReference type="InterPro" id="IPR006140">
    <property type="entry name" value="D-isomer_DH_NAD-bd"/>
</dbReference>
<proteinExistence type="inferred from homology"/>
<dbReference type="PANTHER" id="PTHR43761:SF1">
    <property type="entry name" value="D-ISOMER SPECIFIC 2-HYDROXYACID DEHYDROGENASE CATALYTIC DOMAIN-CONTAINING PROTEIN-RELATED"/>
    <property type="match status" value="1"/>
</dbReference>
<gene>
    <name evidence="7" type="ORF">O9H85_25865</name>
</gene>
<name>A0ABT4QFZ5_9BACL</name>
<organism evidence="7 8">
    <name type="scientific">Paenibacillus gyeongsangnamensis</name>
    <dbReference type="NCBI Taxonomy" id="3388067"/>
    <lineage>
        <taxon>Bacteria</taxon>
        <taxon>Bacillati</taxon>
        <taxon>Bacillota</taxon>
        <taxon>Bacilli</taxon>
        <taxon>Bacillales</taxon>
        <taxon>Paenibacillaceae</taxon>
        <taxon>Paenibacillus</taxon>
    </lineage>
</organism>
<protein>
    <submittedName>
        <fullName evidence="7">NAD(P)-dependent oxidoreductase</fullName>
    </submittedName>
</protein>
<keyword evidence="3" id="KW-0520">NAD</keyword>
<dbReference type="SUPFAM" id="SSF51735">
    <property type="entry name" value="NAD(P)-binding Rossmann-fold domains"/>
    <property type="match status" value="1"/>
</dbReference>
<reference evidence="7 8" key="1">
    <citation type="submission" date="2022-12" db="EMBL/GenBank/DDBJ databases">
        <title>Draft genome sequence of Paenibacillus sp. dW9.</title>
        <authorList>
            <person name="Choi E.-W."/>
            <person name="Kim D.-U."/>
        </authorList>
    </citation>
    <scope>NUCLEOTIDE SEQUENCE [LARGE SCALE GENOMIC DNA]</scope>
    <source>
        <strain evidence="8">dW9</strain>
    </source>
</reference>
<dbReference type="SUPFAM" id="SSF52283">
    <property type="entry name" value="Formate/glycerate dehydrogenase catalytic domain-like"/>
    <property type="match status" value="1"/>
</dbReference>
<dbReference type="EMBL" id="JAQAGZ010000019">
    <property type="protein sequence ID" value="MCZ8515776.1"/>
    <property type="molecule type" value="Genomic_DNA"/>
</dbReference>
<sequence length="314" mass="34393">MRIIYLDEPTYLPDSFVREMEKLGEFEVYDDRPDEETAVRRLSAADIAMVEWTPLRARMFRQIRRLQYISLVMTSCDLVDLEAAGAAGIPVSNCPVYSAQSVAEHVFALLLAVHRKIIKADALVRKGGSHIYGPFLASELSGQTFGVIGTGRIGQAAARIARGFGMKVIGTNRSGRPAEGIELKGLQELVRESDVISLHVPANNSTEGLLTAELLASMKPSALLINTCRGRLVDEGALYTLLKEKRLAGAGLDDVTTVRHNPLYALDNVVFTPGTAWYTRTAREANMEELLGNIQSYVQGAVRNIVNGEFLDGK</sequence>
<feature type="domain" description="D-isomer specific 2-hydroxyacid dehydrogenase NAD-binding" evidence="6">
    <location>
        <begin position="107"/>
        <end position="273"/>
    </location>
</feature>
<dbReference type="InterPro" id="IPR050418">
    <property type="entry name" value="D-iso_2-hydroxyacid_DH_PdxB"/>
</dbReference>
<feature type="domain" description="D-isomer specific 2-hydroxyacid dehydrogenase catalytic" evidence="5">
    <location>
        <begin position="15"/>
        <end position="307"/>
    </location>
</feature>
<dbReference type="Proteomes" id="UP001527882">
    <property type="component" value="Unassembled WGS sequence"/>
</dbReference>
<comment type="caution">
    <text evidence="7">The sequence shown here is derived from an EMBL/GenBank/DDBJ whole genome shotgun (WGS) entry which is preliminary data.</text>
</comment>
<evidence type="ECO:0000256" key="4">
    <source>
        <dbReference type="RuleBase" id="RU003719"/>
    </source>
</evidence>
<dbReference type="Pfam" id="PF02826">
    <property type="entry name" value="2-Hacid_dh_C"/>
    <property type="match status" value="1"/>
</dbReference>
<evidence type="ECO:0000256" key="2">
    <source>
        <dbReference type="ARBA" id="ARBA00023002"/>
    </source>
</evidence>
<dbReference type="InterPro" id="IPR036291">
    <property type="entry name" value="NAD(P)-bd_dom_sf"/>
</dbReference>
<dbReference type="RefSeq" id="WP_269884304.1">
    <property type="nucleotide sequence ID" value="NZ_JAQAGZ010000019.1"/>
</dbReference>
<evidence type="ECO:0000313" key="7">
    <source>
        <dbReference type="EMBL" id="MCZ8515776.1"/>
    </source>
</evidence>